<reference evidence="1" key="1">
    <citation type="submission" date="2013-11" db="EMBL/GenBank/DDBJ databases">
        <title>Genome sequence of the fusiform rust pathogen reveals effectors for host alternation and coevolution with pine.</title>
        <authorList>
            <consortium name="DOE Joint Genome Institute"/>
            <person name="Smith K."/>
            <person name="Pendleton A."/>
            <person name="Kubisiak T."/>
            <person name="Anderson C."/>
            <person name="Salamov A."/>
            <person name="Aerts A."/>
            <person name="Riley R."/>
            <person name="Clum A."/>
            <person name="Lindquist E."/>
            <person name="Ence D."/>
            <person name="Campbell M."/>
            <person name="Kronenberg Z."/>
            <person name="Feau N."/>
            <person name="Dhillon B."/>
            <person name="Hamelin R."/>
            <person name="Burleigh J."/>
            <person name="Smith J."/>
            <person name="Yandell M."/>
            <person name="Nelson C."/>
            <person name="Grigoriev I."/>
            <person name="Davis J."/>
        </authorList>
    </citation>
    <scope>NUCLEOTIDE SEQUENCE</scope>
    <source>
        <strain evidence="1">G11</strain>
    </source>
</reference>
<dbReference type="Proteomes" id="UP000886653">
    <property type="component" value="Unassembled WGS sequence"/>
</dbReference>
<gene>
    <name evidence="1" type="ORF">CROQUDRAFT_100691</name>
</gene>
<comment type="caution">
    <text evidence="1">The sequence shown here is derived from an EMBL/GenBank/DDBJ whole genome shotgun (WGS) entry which is preliminary data.</text>
</comment>
<name>A0A9P6N6X2_9BASI</name>
<sequence length="207" mass="23303">MALVPELIRSHPSARSQLNPVKRFKLNNSIGLIRNLFYLQRTLFLNTRPIGIFTHARILTNNRSITNREHTNSSIIQRWDEFGLNAEYETAAQSWFKGLPTQNAKDKEAITTTNDHLKRFKQGSMLVSEFNACFRSLVANTSLSVDSQIKIYERNLNQGTNAAAIGTVGWNTCSTLDDKMQWGIVVGGMASKYTELPSDHPLSTKNS</sequence>
<organism evidence="1 2">
    <name type="scientific">Cronartium quercuum f. sp. fusiforme G11</name>
    <dbReference type="NCBI Taxonomy" id="708437"/>
    <lineage>
        <taxon>Eukaryota</taxon>
        <taxon>Fungi</taxon>
        <taxon>Dikarya</taxon>
        <taxon>Basidiomycota</taxon>
        <taxon>Pucciniomycotina</taxon>
        <taxon>Pucciniomycetes</taxon>
        <taxon>Pucciniales</taxon>
        <taxon>Coleosporiaceae</taxon>
        <taxon>Cronartium</taxon>
    </lineage>
</organism>
<proteinExistence type="predicted"/>
<dbReference type="AlphaFoldDB" id="A0A9P6N6X2"/>
<evidence type="ECO:0000313" key="2">
    <source>
        <dbReference type="Proteomes" id="UP000886653"/>
    </source>
</evidence>
<evidence type="ECO:0008006" key="3">
    <source>
        <dbReference type="Google" id="ProtNLM"/>
    </source>
</evidence>
<dbReference type="EMBL" id="MU167484">
    <property type="protein sequence ID" value="KAG0140037.1"/>
    <property type="molecule type" value="Genomic_DNA"/>
</dbReference>
<accession>A0A9P6N6X2</accession>
<evidence type="ECO:0000313" key="1">
    <source>
        <dbReference type="EMBL" id="KAG0140037.1"/>
    </source>
</evidence>
<protein>
    <recommendedName>
        <fullName evidence="3">Retrotransposon gag domain-containing protein</fullName>
    </recommendedName>
</protein>
<keyword evidence="2" id="KW-1185">Reference proteome</keyword>